<evidence type="ECO:0000256" key="2">
    <source>
        <dbReference type="SAM" id="MobiDB-lite"/>
    </source>
</evidence>
<organism evidence="4 5">
    <name type="scientific">Fusarium tricinctum</name>
    <dbReference type="NCBI Taxonomy" id="61284"/>
    <lineage>
        <taxon>Eukaryota</taxon>
        <taxon>Fungi</taxon>
        <taxon>Dikarya</taxon>
        <taxon>Ascomycota</taxon>
        <taxon>Pezizomycotina</taxon>
        <taxon>Sordariomycetes</taxon>
        <taxon>Hypocreomycetidae</taxon>
        <taxon>Hypocreales</taxon>
        <taxon>Nectriaceae</taxon>
        <taxon>Fusarium</taxon>
        <taxon>Fusarium tricinctum species complex</taxon>
    </lineage>
</organism>
<keyword evidence="1" id="KW-0862">Zinc</keyword>
<dbReference type="GO" id="GO:0008270">
    <property type="term" value="F:zinc ion binding"/>
    <property type="evidence" value="ECO:0007669"/>
    <property type="project" value="UniProtKB-KW"/>
</dbReference>
<protein>
    <recommendedName>
        <fullName evidence="3">C2H2-type domain-containing protein</fullName>
    </recommendedName>
</protein>
<feature type="region of interest" description="Disordered" evidence="2">
    <location>
        <begin position="1"/>
        <end position="37"/>
    </location>
</feature>
<evidence type="ECO:0000259" key="3">
    <source>
        <dbReference type="PROSITE" id="PS50157"/>
    </source>
</evidence>
<proteinExistence type="predicted"/>
<gene>
    <name evidence="4" type="ORF">BKA59DRAFT_487241</name>
</gene>
<evidence type="ECO:0000313" key="5">
    <source>
        <dbReference type="Proteomes" id="UP000813427"/>
    </source>
</evidence>
<dbReference type="OrthoDB" id="5106149at2759"/>
<evidence type="ECO:0000313" key="4">
    <source>
        <dbReference type="EMBL" id="KAH7236577.1"/>
    </source>
</evidence>
<name>A0A8K0W8W7_9HYPO</name>
<feature type="domain" description="C2H2-type" evidence="3">
    <location>
        <begin position="69"/>
        <end position="97"/>
    </location>
</feature>
<sequence length="196" mass="22016">MQIRPRLLPGSPDFPASHRPVSFDQSSHSTTHTVSPFGPTLSSTSTVVTWEQLTDFQSTPLSHGSLSHSNCDICGGLFGDPHTLGSHLVTDHNISKPFHCGRKTCRTTYTTFPSLRRHLTKTHFGAVYICCCGYSSRRDKHCEHLRKTTCIGDSYQCMCGHAIEDKSAHLSHINRCGRRKRGRPRIQKEMIEKSEH</sequence>
<keyword evidence="1" id="KW-0863">Zinc-finger</keyword>
<dbReference type="PROSITE" id="PS50157">
    <property type="entry name" value="ZINC_FINGER_C2H2_2"/>
    <property type="match status" value="1"/>
</dbReference>
<evidence type="ECO:0000256" key="1">
    <source>
        <dbReference type="PROSITE-ProRule" id="PRU00042"/>
    </source>
</evidence>
<dbReference type="SMART" id="SM00355">
    <property type="entry name" value="ZnF_C2H2"/>
    <property type="match status" value="2"/>
</dbReference>
<dbReference type="AlphaFoldDB" id="A0A8K0W8W7"/>
<feature type="compositionally biased region" description="Polar residues" evidence="2">
    <location>
        <begin position="23"/>
        <end position="37"/>
    </location>
</feature>
<accession>A0A8K0W8W7</accession>
<reference evidence="4" key="1">
    <citation type="journal article" date="2021" name="Nat. Commun.">
        <title>Genetic determinants of endophytism in the Arabidopsis root mycobiome.</title>
        <authorList>
            <person name="Mesny F."/>
            <person name="Miyauchi S."/>
            <person name="Thiergart T."/>
            <person name="Pickel B."/>
            <person name="Atanasova L."/>
            <person name="Karlsson M."/>
            <person name="Huettel B."/>
            <person name="Barry K.W."/>
            <person name="Haridas S."/>
            <person name="Chen C."/>
            <person name="Bauer D."/>
            <person name="Andreopoulos W."/>
            <person name="Pangilinan J."/>
            <person name="LaButti K."/>
            <person name="Riley R."/>
            <person name="Lipzen A."/>
            <person name="Clum A."/>
            <person name="Drula E."/>
            <person name="Henrissat B."/>
            <person name="Kohler A."/>
            <person name="Grigoriev I.V."/>
            <person name="Martin F.M."/>
            <person name="Hacquard S."/>
        </authorList>
    </citation>
    <scope>NUCLEOTIDE SEQUENCE</scope>
    <source>
        <strain evidence="4">MPI-SDFR-AT-0068</strain>
    </source>
</reference>
<dbReference type="PROSITE" id="PS00028">
    <property type="entry name" value="ZINC_FINGER_C2H2_1"/>
    <property type="match status" value="2"/>
</dbReference>
<dbReference type="Gene3D" id="3.30.160.60">
    <property type="entry name" value="Classic Zinc Finger"/>
    <property type="match status" value="1"/>
</dbReference>
<keyword evidence="5" id="KW-1185">Reference proteome</keyword>
<comment type="caution">
    <text evidence="4">The sequence shown here is derived from an EMBL/GenBank/DDBJ whole genome shotgun (WGS) entry which is preliminary data.</text>
</comment>
<dbReference type="Proteomes" id="UP000813427">
    <property type="component" value="Unassembled WGS sequence"/>
</dbReference>
<dbReference type="InterPro" id="IPR013087">
    <property type="entry name" value="Znf_C2H2_type"/>
</dbReference>
<dbReference type="EMBL" id="JAGPXF010000007">
    <property type="protein sequence ID" value="KAH7236577.1"/>
    <property type="molecule type" value="Genomic_DNA"/>
</dbReference>
<keyword evidence="1" id="KW-0479">Metal-binding</keyword>